<organism evidence="6 7">
    <name type="scientific">Ascochyta lentis</name>
    <dbReference type="NCBI Taxonomy" id="205686"/>
    <lineage>
        <taxon>Eukaryota</taxon>
        <taxon>Fungi</taxon>
        <taxon>Dikarya</taxon>
        <taxon>Ascomycota</taxon>
        <taxon>Pezizomycotina</taxon>
        <taxon>Dothideomycetes</taxon>
        <taxon>Pleosporomycetidae</taxon>
        <taxon>Pleosporales</taxon>
        <taxon>Pleosporineae</taxon>
        <taxon>Didymellaceae</taxon>
        <taxon>Ascochyta</taxon>
    </lineage>
</organism>
<dbReference type="SUPFAM" id="SSF53474">
    <property type="entry name" value="alpha/beta-Hydrolases"/>
    <property type="match status" value="1"/>
</dbReference>
<keyword evidence="4" id="KW-0443">Lipid metabolism</keyword>
<keyword evidence="3" id="KW-0442">Lipid degradation</keyword>
<evidence type="ECO:0000256" key="2">
    <source>
        <dbReference type="ARBA" id="ARBA00022801"/>
    </source>
</evidence>
<dbReference type="GO" id="GO:0003847">
    <property type="term" value="F:1-alkyl-2-acetylglycerophosphocholine esterase activity"/>
    <property type="evidence" value="ECO:0007669"/>
    <property type="project" value="UniProtKB-EC"/>
</dbReference>
<dbReference type="PANTHER" id="PTHR10272:SF14">
    <property type="entry name" value="PAF ACETYLHYDROLASE FAMILY PROTEIN"/>
    <property type="match status" value="1"/>
</dbReference>
<dbReference type="GO" id="GO:0016042">
    <property type="term" value="P:lipid catabolic process"/>
    <property type="evidence" value="ECO:0007669"/>
    <property type="project" value="UniProtKB-KW"/>
</dbReference>
<feature type="chain" id="PRO_5034411941" description="1-alkyl-2-acetylglycerophosphocholine esterase" evidence="5">
    <location>
        <begin position="19"/>
        <end position="378"/>
    </location>
</feature>
<dbReference type="PANTHER" id="PTHR10272">
    <property type="entry name" value="PLATELET-ACTIVATING FACTOR ACETYLHYDROLASE"/>
    <property type="match status" value="1"/>
</dbReference>
<reference evidence="6" key="2">
    <citation type="submission" date="2020-09" db="EMBL/GenBank/DDBJ databases">
        <title>Reference genome assembly for Australian Ascochyta lentis isolate Al4.</title>
        <authorList>
            <person name="Lee R.C."/>
            <person name="Farfan-Caceres L.M."/>
            <person name="Debler J.W."/>
            <person name="Williams A.H."/>
            <person name="Henares B.M."/>
        </authorList>
    </citation>
    <scope>NUCLEOTIDE SEQUENCE</scope>
    <source>
        <strain evidence="6">Al4</strain>
    </source>
</reference>
<gene>
    <name evidence="6" type="ORF">EKO04_003618</name>
</gene>
<dbReference type="AlphaFoldDB" id="A0A8H7JA75"/>
<dbReference type="OrthoDB" id="2363873at2759"/>
<dbReference type="Gene3D" id="3.40.50.1820">
    <property type="entry name" value="alpha/beta hydrolase"/>
    <property type="match status" value="1"/>
</dbReference>
<keyword evidence="5" id="KW-0732">Signal</keyword>
<dbReference type="EMBL" id="RZGK01000006">
    <property type="protein sequence ID" value="KAF9698591.1"/>
    <property type="molecule type" value="Genomic_DNA"/>
</dbReference>
<evidence type="ECO:0000313" key="6">
    <source>
        <dbReference type="EMBL" id="KAF9698591.1"/>
    </source>
</evidence>
<protein>
    <recommendedName>
        <fullName evidence="1">1-alkyl-2-acetylglycerophosphocholine esterase</fullName>
        <ecNumber evidence="1">3.1.1.47</ecNumber>
    </recommendedName>
</protein>
<evidence type="ECO:0000313" key="7">
    <source>
        <dbReference type="Proteomes" id="UP000651452"/>
    </source>
</evidence>
<evidence type="ECO:0000256" key="5">
    <source>
        <dbReference type="SAM" id="SignalP"/>
    </source>
</evidence>
<dbReference type="InterPro" id="IPR029058">
    <property type="entry name" value="AB_hydrolase_fold"/>
</dbReference>
<keyword evidence="7" id="KW-1185">Reference proteome</keyword>
<evidence type="ECO:0000256" key="4">
    <source>
        <dbReference type="ARBA" id="ARBA00023098"/>
    </source>
</evidence>
<comment type="caution">
    <text evidence="6">The sequence shown here is derived from an EMBL/GenBank/DDBJ whole genome shotgun (WGS) entry which is preliminary data.</text>
</comment>
<reference evidence="6" key="1">
    <citation type="submission" date="2018-12" db="EMBL/GenBank/DDBJ databases">
        <authorList>
            <person name="Syme R.A."/>
            <person name="Farfan-Caceres L."/>
            <person name="Lichtenzveig J."/>
        </authorList>
    </citation>
    <scope>NUCLEOTIDE SEQUENCE</scope>
    <source>
        <strain evidence="6">Al4</strain>
    </source>
</reference>
<proteinExistence type="predicted"/>
<evidence type="ECO:0000256" key="1">
    <source>
        <dbReference type="ARBA" id="ARBA00013201"/>
    </source>
</evidence>
<evidence type="ECO:0000256" key="3">
    <source>
        <dbReference type="ARBA" id="ARBA00022963"/>
    </source>
</evidence>
<dbReference type="EC" id="3.1.1.47" evidence="1"/>
<dbReference type="Proteomes" id="UP000651452">
    <property type="component" value="Unassembled WGS sequence"/>
</dbReference>
<name>A0A8H7JA75_9PLEO</name>
<accession>A0A8H7JA75</accession>
<sequence length="378" mass="41942">MISSQILVAPMVLAAATTDRVYLPNPSGRYHVSKTQHVFNHTTFNDPLSPTNTSTYFVLTILYPTEQTPNDNVTLQYMSPKVAAAIENSNKYKLPAAALERLWTHIQWQAPVLPSNPGLPTLLFSPGAGSPCIANTVIQTEMASRGYTVICVDHPGEFAVLEIPYTNTTIHGVSLDYAWGIDMPFMFRVNDIRKSDFDALLELFPKLVADYRAPFNTSSYLHFGFSLGGSVGTYLLSEHDEILAGVDYDGSLFDTMANNTVDVKKPFLTLMHGLGDPSQPPFFSIQTGWHEELLVNGTDHLDFSDIGLWLDLLDLRDQVPDDFAIGTLSGMRMSQILTRFTTRFFDGVLDGELELEKNLPSVEWPEVTFVNGSTGKEC</sequence>
<feature type="signal peptide" evidence="5">
    <location>
        <begin position="1"/>
        <end position="18"/>
    </location>
</feature>
<keyword evidence="2" id="KW-0378">Hydrolase</keyword>